<dbReference type="SMART" id="SM00226">
    <property type="entry name" value="LMWPc"/>
    <property type="match status" value="1"/>
</dbReference>
<dbReference type="OrthoDB" id="2011805at2759"/>
<keyword evidence="1" id="KW-0059">Arsenical resistance</keyword>
<keyword evidence="4" id="KW-1185">Reference proteome</keyword>
<dbReference type="InterPro" id="IPR023485">
    <property type="entry name" value="Ptyr_pPase"/>
</dbReference>
<dbReference type="Proteomes" id="UP000078512">
    <property type="component" value="Unassembled WGS sequence"/>
</dbReference>
<dbReference type="InterPro" id="IPR036196">
    <property type="entry name" value="Ptyr_pPase_sf"/>
</dbReference>
<evidence type="ECO:0000259" key="2">
    <source>
        <dbReference type="SMART" id="SM00226"/>
    </source>
</evidence>
<protein>
    <submittedName>
        <fullName evidence="3">Arsenate reductase</fullName>
    </submittedName>
</protein>
<name>A0A197JWC6_9FUNG</name>
<reference evidence="3 4" key="1">
    <citation type="submission" date="2016-05" db="EMBL/GenBank/DDBJ databases">
        <title>Genome sequencing reveals origins of a unique bacterial endosymbiosis in the earliest lineages of terrestrial Fungi.</title>
        <authorList>
            <consortium name="DOE Joint Genome Institute"/>
            <person name="Uehling J."/>
            <person name="Gryganskyi A."/>
            <person name="Hameed K."/>
            <person name="Tschaplinski T."/>
            <person name="Misztal P."/>
            <person name="Wu S."/>
            <person name="Desiro A."/>
            <person name="Vande Pol N."/>
            <person name="Du Z.-Y."/>
            <person name="Zienkiewicz A."/>
            <person name="Zienkiewicz K."/>
            <person name="Morin E."/>
            <person name="Tisserant E."/>
            <person name="Splivallo R."/>
            <person name="Hainaut M."/>
            <person name="Henrissat B."/>
            <person name="Ohm R."/>
            <person name="Kuo A."/>
            <person name="Yan J."/>
            <person name="Lipzen A."/>
            <person name="Nolan M."/>
            <person name="Labutti K."/>
            <person name="Barry K."/>
            <person name="Goldstein A."/>
            <person name="Labbe J."/>
            <person name="Schadt C."/>
            <person name="Tuskan G."/>
            <person name="Grigoriev I."/>
            <person name="Martin F."/>
            <person name="Vilgalys R."/>
            <person name="Bonito G."/>
        </authorList>
    </citation>
    <scope>NUCLEOTIDE SEQUENCE [LARGE SCALE GENOMIC DNA]</scope>
    <source>
        <strain evidence="3 4">AG-77</strain>
    </source>
</reference>
<dbReference type="PANTHER" id="PTHR43428:SF1">
    <property type="entry name" value="ARSENATE REDUCTASE"/>
    <property type="match status" value="1"/>
</dbReference>
<dbReference type="PANTHER" id="PTHR43428">
    <property type="entry name" value="ARSENATE REDUCTASE"/>
    <property type="match status" value="1"/>
</dbReference>
<dbReference type="STRING" id="1314771.A0A197JWC6"/>
<dbReference type="AlphaFoldDB" id="A0A197JWC6"/>
<feature type="domain" description="Phosphotyrosine protein phosphatase I" evidence="2">
    <location>
        <begin position="2"/>
        <end position="128"/>
    </location>
</feature>
<evidence type="ECO:0000313" key="4">
    <source>
        <dbReference type="Proteomes" id="UP000078512"/>
    </source>
</evidence>
<evidence type="ECO:0000256" key="1">
    <source>
        <dbReference type="ARBA" id="ARBA00022849"/>
    </source>
</evidence>
<sequence>MADIVFVCMHNAIRSQMAAAFFNKHRTQDRVKAVSAGVTPAAEVPDFVRKIMQEVDVDLSGIKPVKLSAELAITVSTIVTLGCSEACPHFSGVDVIDWKLADSKDRSLDGAREIRNEIENKVKVFIAEHNY</sequence>
<dbReference type="SUPFAM" id="SSF52788">
    <property type="entry name" value="Phosphotyrosine protein phosphatases I"/>
    <property type="match status" value="1"/>
</dbReference>
<gene>
    <name evidence="3" type="ORF">K457DRAFT_75967</name>
</gene>
<accession>A0A197JWC6</accession>
<dbReference type="EMBL" id="KV442046">
    <property type="protein sequence ID" value="OAQ28741.1"/>
    <property type="molecule type" value="Genomic_DNA"/>
</dbReference>
<dbReference type="GO" id="GO:0046685">
    <property type="term" value="P:response to arsenic-containing substance"/>
    <property type="evidence" value="ECO:0007669"/>
    <property type="project" value="UniProtKB-KW"/>
</dbReference>
<organism evidence="3 4">
    <name type="scientific">Linnemannia elongata AG-77</name>
    <dbReference type="NCBI Taxonomy" id="1314771"/>
    <lineage>
        <taxon>Eukaryota</taxon>
        <taxon>Fungi</taxon>
        <taxon>Fungi incertae sedis</taxon>
        <taxon>Mucoromycota</taxon>
        <taxon>Mortierellomycotina</taxon>
        <taxon>Mortierellomycetes</taxon>
        <taxon>Mortierellales</taxon>
        <taxon>Mortierellaceae</taxon>
        <taxon>Linnemannia</taxon>
    </lineage>
</organism>
<dbReference type="Gene3D" id="3.40.50.2300">
    <property type="match status" value="1"/>
</dbReference>
<evidence type="ECO:0000313" key="3">
    <source>
        <dbReference type="EMBL" id="OAQ28741.1"/>
    </source>
</evidence>
<proteinExistence type="predicted"/>
<dbReference type="Pfam" id="PF01451">
    <property type="entry name" value="LMWPc"/>
    <property type="match status" value="1"/>
</dbReference>